<protein>
    <recommendedName>
        <fullName evidence="14">4-hydroxybenzoate polyprenyltransferase, mitochondrial</fullName>
        <shortName evidence="14">4-HB polyprenyltransferase</shortName>
        <ecNumber evidence="14">2.5.1.39</ecNumber>
    </recommendedName>
    <alternativeName>
        <fullName evidence="14">Para-hydroxybenzoate--polyprenyltransferase</fullName>
        <shortName evidence="14">PHB:PPT</shortName>
        <shortName evidence="14">PHB:polyprenyltransferase</shortName>
    </alternativeName>
</protein>
<evidence type="ECO:0000256" key="13">
    <source>
        <dbReference type="ARBA" id="ARBA00051182"/>
    </source>
</evidence>
<evidence type="ECO:0000256" key="5">
    <source>
        <dbReference type="ARBA" id="ARBA00022679"/>
    </source>
</evidence>
<dbReference type="PANTHER" id="PTHR11048:SF28">
    <property type="entry name" value="4-HYDROXYBENZOATE POLYPRENYLTRANSFERASE, MITOCHONDRIAL"/>
    <property type="match status" value="1"/>
</dbReference>
<dbReference type="FunFam" id="1.10.357.140:FF:000003">
    <property type="entry name" value="4-hydroxybenzoate polyprenyltransferase, mitochondrial"/>
    <property type="match status" value="1"/>
</dbReference>
<dbReference type="InterPro" id="IPR044878">
    <property type="entry name" value="UbiA_sf"/>
</dbReference>
<evidence type="ECO:0000256" key="3">
    <source>
        <dbReference type="ARBA" id="ARBA00004749"/>
    </source>
</evidence>
<comment type="pathway">
    <text evidence="3 14">Cofactor biosynthesis; ubiquinone biosynthesis.</text>
</comment>
<evidence type="ECO:0000313" key="16">
    <source>
        <dbReference type="Proteomes" id="UP001318040"/>
    </source>
</evidence>
<gene>
    <name evidence="14 17" type="primary">COQ2</name>
</gene>
<dbReference type="InterPro" id="IPR039653">
    <property type="entry name" value="Prenyltransferase"/>
</dbReference>
<evidence type="ECO:0000256" key="1">
    <source>
        <dbReference type="ARBA" id="ARBA00001946"/>
    </source>
</evidence>
<feature type="compositionally biased region" description="Basic and acidic residues" evidence="15">
    <location>
        <begin position="382"/>
        <end position="391"/>
    </location>
</feature>
<dbReference type="RefSeq" id="XP_032812427.1">
    <property type="nucleotide sequence ID" value="XM_032956536.1"/>
</dbReference>
<evidence type="ECO:0000256" key="15">
    <source>
        <dbReference type="SAM" id="MobiDB-lite"/>
    </source>
</evidence>
<evidence type="ECO:0000256" key="8">
    <source>
        <dbReference type="ARBA" id="ARBA00022989"/>
    </source>
</evidence>
<comment type="subcellular location">
    <subcellularLocation>
        <location evidence="2">Membrane</location>
        <topology evidence="2">Multi-pass membrane protein</topology>
    </subcellularLocation>
    <subcellularLocation>
        <location evidence="14">Mitochondrion inner membrane</location>
        <topology evidence="14">Multi-pass membrane protein</topology>
        <orientation evidence="14">Matrix side</orientation>
    </subcellularLocation>
</comment>
<evidence type="ECO:0000256" key="11">
    <source>
        <dbReference type="ARBA" id="ARBA00049890"/>
    </source>
</evidence>
<feature type="transmembrane region" description="Helical" evidence="14">
    <location>
        <begin position="232"/>
        <end position="249"/>
    </location>
</feature>
<evidence type="ECO:0000256" key="12">
    <source>
        <dbReference type="ARBA" id="ARBA00050454"/>
    </source>
</evidence>
<evidence type="ECO:0000256" key="4">
    <source>
        <dbReference type="ARBA" id="ARBA00005985"/>
    </source>
</evidence>
<comment type="catalytic activity">
    <reaction evidence="11">
        <text>all-trans-decaprenyl diphosphate + 4-hydroxybenzoate = 4-hydroxy-3-(all-trans-decaprenyl)benzoate + diphosphate</text>
        <dbReference type="Rhea" id="RHEA:44564"/>
        <dbReference type="ChEBI" id="CHEBI:17879"/>
        <dbReference type="ChEBI" id="CHEBI:33019"/>
        <dbReference type="ChEBI" id="CHEBI:60721"/>
        <dbReference type="ChEBI" id="CHEBI:84503"/>
        <dbReference type="EC" id="2.5.1.39"/>
    </reaction>
    <physiologicalReaction direction="left-to-right" evidence="11">
        <dbReference type="Rhea" id="RHEA:44565"/>
    </physiologicalReaction>
</comment>
<keyword evidence="14" id="KW-0496">Mitochondrion</keyword>
<evidence type="ECO:0000256" key="6">
    <source>
        <dbReference type="ARBA" id="ARBA00022688"/>
    </source>
</evidence>
<evidence type="ECO:0000256" key="10">
    <source>
        <dbReference type="ARBA" id="ARBA00023229"/>
    </source>
</evidence>
<dbReference type="KEGG" id="pmrn:116943579"/>
<organism evidence="16 17">
    <name type="scientific">Petromyzon marinus</name>
    <name type="common">Sea lamprey</name>
    <dbReference type="NCBI Taxonomy" id="7757"/>
    <lineage>
        <taxon>Eukaryota</taxon>
        <taxon>Metazoa</taxon>
        <taxon>Chordata</taxon>
        <taxon>Craniata</taxon>
        <taxon>Vertebrata</taxon>
        <taxon>Cyclostomata</taxon>
        <taxon>Hyperoartia</taxon>
        <taxon>Petromyzontiformes</taxon>
        <taxon>Petromyzontidae</taxon>
        <taxon>Petromyzon</taxon>
    </lineage>
</organism>
<evidence type="ECO:0000256" key="9">
    <source>
        <dbReference type="ARBA" id="ARBA00023136"/>
    </source>
</evidence>
<dbReference type="Gene3D" id="1.10.357.140">
    <property type="entry name" value="UbiA prenyltransferase"/>
    <property type="match status" value="1"/>
</dbReference>
<keyword evidence="7 14" id="KW-0812">Transmembrane</keyword>
<dbReference type="InterPro" id="IPR006370">
    <property type="entry name" value="HB_polyprenyltransferase-like"/>
</dbReference>
<dbReference type="GO" id="GO:0008412">
    <property type="term" value="F:4-hydroxybenzoate polyprenyltransferase activity"/>
    <property type="evidence" value="ECO:0007669"/>
    <property type="project" value="UniProtKB-EC"/>
</dbReference>
<dbReference type="EC" id="2.5.1.39" evidence="14"/>
<evidence type="ECO:0000256" key="2">
    <source>
        <dbReference type="ARBA" id="ARBA00004141"/>
    </source>
</evidence>
<proteinExistence type="inferred from homology"/>
<comment type="catalytic activity">
    <reaction evidence="13">
        <text>an all-trans-polyprenyl diphosphate + 4-hydroxybenzoate = a 4-hydroxy-3-(all-trans-polyprenyl)benzoate + diphosphate</text>
        <dbReference type="Rhea" id="RHEA:44504"/>
        <dbReference type="Rhea" id="RHEA-COMP:9514"/>
        <dbReference type="Rhea" id="RHEA-COMP:9564"/>
        <dbReference type="ChEBI" id="CHEBI:17879"/>
        <dbReference type="ChEBI" id="CHEBI:33019"/>
        <dbReference type="ChEBI" id="CHEBI:58914"/>
        <dbReference type="ChEBI" id="CHEBI:78396"/>
        <dbReference type="EC" id="2.5.1.39"/>
    </reaction>
    <physiologicalReaction direction="left-to-right" evidence="13">
        <dbReference type="Rhea" id="RHEA:44505"/>
    </physiologicalReaction>
</comment>
<name>A0AAJ7T713_PETMA</name>
<accession>A0AAJ7T713</accession>
<comment type="cofactor">
    <cofactor evidence="1 14">
        <name>Mg(2+)</name>
        <dbReference type="ChEBI" id="CHEBI:18420"/>
    </cofactor>
</comment>
<feature type="transmembrane region" description="Helical" evidence="14">
    <location>
        <begin position="112"/>
        <end position="131"/>
    </location>
</feature>
<keyword evidence="16" id="KW-1185">Reference proteome</keyword>
<dbReference type="PANTHER" id="PTHR11048">
    <property type="entry name" value="PRENYLTRANSFERASES"/>
    <property type="match status" value="1"/>
</dbReference>
<sequence length="403" mass="43395">MLLMCALRRSRAACPSALLVKHQHRGHPPDHHHHLVLLHLVRASSSTCRPPQGAASRPAPPPRGRGGPWARASPVAPGSWRRLSAASLVAAAPESTRPYLRLMRLDKPIGTWLLYLPCTWSIALASVPGCLPDLEMLALFGLGAVFMRGAGCTINDMWDRDFDRKVARTATRPIASGEVSRFGALVVLGAQLSLSLGILLCLNNYSIVLGASSLLVVVSYPLMKRITYWPQFVLGLAFNWGALLGWAAVRGACDWSVCLPLYFSGIMWTLIYDTIYAHQDKVDDAVVGIKSTALLFGESTKSWLAGFAVAMTSGLVAAGVASEQTLPYYASVALVCLHVSNQIRTLDVDNSDDCWKKFCSNRTLGLLLFAGIVAGTLAKGKQGPEDGRGHEGAVSAETHNQAE</sequence>
<comment type="function">
    <text evidence="14">Catalyzes the prenylation of para-hydroxybenzoate (PHB) with an all-trans polyprenyl group. Mediates the second step in the final reaction sequence of coenzyme Q (CoQ) biosynthesis, which is the condensation of the polyisoprenoid side chain with PHB, generating the first membrane-bound Q intermediate.</text>
</comment>
<comment type="similarity">
    <text evidence="4 14">Belongs to the UbiA prenyltransferase family.</text>
</comment>
<reference evidence="17" key="1">
    <citation type="submission" date="2025-08" db="UniProtKB">
        <authorList>
            <consortium name="RefSeq"/>
        </authorList>
    </citation>
    <scope>IDENTIFICATION</scope>
    <source>
        <tissue evidence="17">Sperm</tissue>
    </source>
</reference>
<evidence type="ECO:0000256" key="7">
    <source>
        <dbReference type="ARBA" id="ARBA00022692"/>
    </source>
</evidence>
<dbReference type="CTD" id="27235"/>
<feature type="transmembrane region" description="Helical" evidence="14">
    <location>
        <begin position="137"/>
        <end position="158"/>
    </location>
</feature>
<dbReference type="InterPro" id="IPR030470">
    <property type="entry name" value="UbiA_prenylTrfase_CS"/>
</dbReference>
<keyword evidence="6 14" id="KW-0831">Ubiquinone biosynthesis</keyword>
<dbReference type="HAMAP" id="MF_01635">
    <property type="entry name" value="UbiA"/>
    <property type="match status" value="1"/>
</dbReference>
<evidence type="ECO:0000256" key="14">
    <source>
        <dbReference type="HAMAP-Rule" id="MF_03189"/>
    </source>
</evidence>
<keyword evidence="9 14" id="KW-0472">Membrane</keyword>
<dbReference type="AlphaFoldDB" id="A0AAJ7T713"/>
<dbReference type="CDD" id="cd13959">
    <property type="entry name" value="PT_UbiA_COQ2"/>
    <property type="match status" value="1"/>
</dbReference>
<keyword evidence="10 14" id="KW-0414">Isoprene biosynthesis</keyword>
<dbReference type="NCBIfam" id="TIGR01474">
    <property type="entry name" value="ubiA_proteo"/>
    <property type="match status" value="1"/>
</dbReference>
<dbReference type="GO" id="GO:0006744">
    <property type="term" value="P:ubiquinone biosynthetic process"/>
    <property type="evidence" value="ECO:0007669"/>
    <property type="project" value="UniProtKB-UniRule"/>
</dbReference>
<feature type="region of interest" description="Disordered" evidence="15">
    <location>
        <begin position="380"/>
        <end position="403"/>
    </location>
</feature>
<comment type="catalytic activity">
    <reaction evidence="12">
        <text>all-trans-nonaprenyl diphosphate + 4-hydroxybenzoate = 4-hydroxy-3-(all-trans-nonaprenyl)benzoate + diphosphate</text>
        <dbReference type="Rhea" id="RHEA:17709"/>
        <dbReference type="ChEBI" id="CHEBI:17879"/>
        <dbReference type="ChEBI" id="CHEBI:33019"/>
        <dbReference type="ChEBI" id="CHEBI:58391"/>
        <dbReference type="ChEBI" id="CHEBI:84502"/>
        <dbReference type="EC" id="2.5.1.39"/>
    </reaction>
    <physiologicalReaction direction="left-to-right" evidence="12">
        <dbReference type="Rhea" id="RHEA:17710"/>
    </physiologicalReaction>
</comment>
<dbReference type="InterPro" id="IPR000537">
    <property type="entry name" value="UbiA_prenyltransferase"/>
</dbReference>
<dbReference type="Pfam" id="PF01040">
    <property type="entry name" value="UbiA"/>
    <property type="match status" value="1"/>
</dbReference>
<dbReference type="GO" id="GO:0005743">
    <property type="term" value="C:mitochondrial inner membrane"/>
    <property type="evidence" value="ECO:0007669"/>
    <property type="project" value="UniProtKB-SubCell"/>
</dbReference>
<feature type="region of interest" description="Disordered" evidence="15">
    <location>
        <begin position="46"/>
        <end position="73"/>
    </location>
</feature>
<dbReference type="PROSITE" id="PS00943">
    <property type="entry name" value="UBIA"/>
    <property type="match status" value="1"/>
</dbReference>
<keyword evidence="14" id="KW-0999">Mitochondrion inner membrane</keyword>
<dbReference type="Proteomes" id="UP001318040">
    <property type="component" value="Chromosome 18"/>
</dbReference>
<feature type="transmembrane region" description="Helical" evidence="14">
    <location>
        <begin position="179"/>
        <end position="199"/>
    </location>
</feature>
<keyword evidence="5 14" id="KW-0808">Transferase</keyword>
<evidence type="ECO:0000313" key="17">
    <source>
        <dbReference type="RefSeq" id="XP_032812427.1"/>
    </source>
</evidence>
<keyword evidence="8 14" id="KW-1133">Transmembrane helix</keyword>
<dbReference type="GO" id="GO:0008299">
    <property type="term" value="P:isoprenoid biosynthetic process"/>
    <property type="evidence" value="ECO:0007669"/>
    <property type="project" value="UniProtKB-UniRule"/>
</dbReference>